<dbReference type="RefSeq" id="WP_144854293.1">
    <property type="nucleotide sequence ID" value="NZ_VNJI01000065.1"/>
</dbReference>
<evidence type="ECO:0000256" key="1">
    <source>
        <dbReference type="ARBA" id="ARBA00023015"/>
    </source>
</evidence>
<dbReference type="OrthoDB" id="9780153at2"/>
<dbReference type="GO" id="GO:0003677">
    <property type="term" value="F:DNA binding"/>
    <property type="evidence" value="ECO:0007669"/>
    <property type="project" value="InterPro"/>
</dbReference>
<evidence type="ECO:0000313" key="5">
    <source>
        <dbReference type="Proteomes" id="UP000317036"/>
    </source>
</evidence>
<feature type="domain" description="HTH luxR-type" evidence="3">
    <location>
        <begin position="33"/>
        <end position="60"/>
    </location>
</feature>
<sequence>MKVILSPATVYISKRFAFTKRQAEVYNVLIMTGFSNKEIAHELCIAERTVRHHIESMLLKTGMETTKKMMALGMQAISI</sequence>
<comment type="caution">
    <text evidence="4">The sequence shown here is derived from an EMBL/GenBank/DDBJ whole genome shotgun (WGS) entry which is preliminary data.</text>
</comment>
<name>A0A559JR89_9BACL</name>
<dbReference type="GO" id="GO:0006355">
    <property type="term" value="P:regulation of DNA-templated transcription"/>
    <property type="evidence" value="ECO:0007669"/>
    <property type="project" value="InterPro"/>
</dbReference>
<organism evidence="4 5">
    <name type="scientific">Paenibacillus cremeus</name>
    <dbReference type="NCBI Taxonomy" id="2163881"/>
    <lineage>
        <taxon>Bacteria</taxon>
        <taxon>Bacillati</taxon>
        <taxon>Bacillota</taxon>
        <taxon>Bacilli</taxon>
        <taxon>Bacillales</taxon>
        <taxon>Paenibacillaceae</taxon>
        <taxon>Paenibacillus</taxon>
    </lineage>
</organism>
<evidence type="ECO:0000256" key="2">
    <source>
        <dbReference type="ARBA" id="ARBA00023163"/>
    </source>
</evidence>
<dbReference type="Proteomes" id="UP000317036">
    <property type="component" value="Unassembled WGS sequence"/>
</dbReference>
<keyword evidence="2" id="KW-0804">Transcription</keyword>
<dbReference type="EMBL" id="VNJI01000065">
    <property type="protein sequence ID" value="TVY02401.1"/>
    <property type="molecule type" value="Genomic_DNA"/>
</dbReference>
<keyword evidence="1" id="KW-0805">Transcription regulation</keyword>
<dbReference type="InterPro" id="IPR000792">
    <property type="entry name" value="Tscrpt_reg_LuxR_C"/>
</dbReference>
<accession>A0A559JR89</accession>
<proteinExistence type="predicted"/>
<dbReference type="SMART" id="SM00421">
    <property type="entry name" value="HTH_LUXR"/>
    <property type="match status" value="1"/>
</dbReference>
<keyword evidence="5" id="KW-1185">Reference proteome</keyword>
<evidence type="ECO:0000313" key="4">
    <source>
        <dbReference type="EMBL" id="TVY02401.1"/>
    </source>
</evidence>
<gene>
    <name evidence="4" type="ORF">FPZ49_31580</name>
</gene>
<evidence type="ECO:0000259" key="3">
    <source>
        <dbReference type="PROSITE" id="PS00622"/>
    </source>
</evidence>
<dbReference type="Gene3D" id="1.10.10.10">
    <property type="entry name" value="Winged helix-like DNA-binding domain superfamily/Winged helix DNA-binding domain"/>
    <property type="match status" value="1"/>
</dbReference>
<dbReference type="SUPFAM" id="SSF46894">
    <property type="entry name" value="C-terminal effector domain of the bipartite response regulators"/>
    <property type="match status" value="1"/>
</dbReference>
<dbReference type="InterPro" id="IPR016032">
    <property type="entry name" value="Sig_transdc_resp-reg_C-effctor"/>
</dbReference>
<dbReference type="PROSITE" id="PS00622">
    <property type="entry name" value="HTH_LUXR_1"/>
    <property type="match status" value="1"/>
</dbReference>
<reference evidence="4 5" key="1">
    <citation type="submission" date="2019-07" db="EMBL/GenBank/DDBJ databases">
        <authorList>
            <person name="Kim J."/>
        </authorList>
    </citation>
    <scope>NUCLEOTIDE SEQUENCE [LARGE SCALE GENOMIC DNA]</scope>
    <source>
        <strain evidence="4 5">JC52</strain>
    </source>
</reference>
<dbReference type="Pfam" id="PF00196">
    <property type="entry name" value="GerE"/>
    <property type="match status" value="1"/>
</dbReference>
<dbReference type="AlphaFoldDB" id="A0A559JR89"/>
<dbReference type="InterPro" id="IPR036388">
    <property type="entry name" value="WH-like_DNA-bd_sf"/>
</dbReference>
<protein>
    <submittedName>
        <fullName evidence="4">Response regulator transcription factor</fullName>
    </submittedName>
</protein>